<dbReference type="AlphaFoldDB" id="A0A2G5B0B9"/>
<dbReference type="Proteomes" id="UP000242474">
    <property type="component" value="Unassembled WGS sequence"/>
</dbReference>
<evidence type="ECO:0000313" key="1">
    <source>
        <dbReference type="EMBL" id="PIA12471.1"/>
    </source>
</evidence>
<reference evidence="1 2" key="1">
    <citation type="journal article" date="2015" name="Genome Biol. Evol.">
        <title>Phylogenomic analyses indicate that early fungi evolved digesting cell walls of algal ancestors of land plants.</title>
        <authorList>
            <person name="Chang Y."/>
            <person name="Wang S."/>
            <person name="Sekimoto S."/>
            <person name="Aerts A.L."/>
            <person name="Choi C."/>
            <person name="Clum A."/>
            <person name="LaButti K.M."/>
            <person name="Lindquist E.A."/>
            <person name="Yee Ngan C."/>
            <person name="Ohm R.A."/>
            <person name="Salamov A.A."/>
            <person name="Grigoriev I.V."/>
            <person name="Spatafora J.W."/>
            <person name="Berbee M.L."/>
        </authorList>
    </citation>
    <scope>NUCLEOTIDE SEQUENCE [LARGE SCALE GENOMIC DNA]</scope>
    <source>
        <strain evidence="1 2">NRRL 1564</strain>
    </source>
</reference>
<keyword evidence="2" id="KW-1185">Reference proteome</keyword>
<proteinExistence type="predicted"/>
<protein>
    <submittedName>
        <fullName evidence="1">Uncharacterized protein</fullName>
    </submittedName>
</protein>
<accession>A0A2G5B0B9</accession>
<sequence>MIRTVADPGAAVLLIRLETVQQLNLNISTDKRPQLRSPWSSEPYQAFGTTNARVCIENGPKRWISLVVIDCEQPWDMLLGNAHLNQMNIQLMTPAMVRQLQRKGRPVPTEGDTVAIDEELYTEQTEATAEATEAEVGSTSHDEVPTMPTDDDYAELGEVDLIATSDSGSDVVPELSTDREIQELADVTTIRLQRLRTKIGLPADFFVNSQGNDFFENDNLYLSISRASVKERIKHQLTDPADEERLLDKLIDMGASTLREYPSGCPPPAALKLIKPPMHEGAQLMFTVMLIGCIRGTHLGHSSQWGI</sequence>
<evidence type="ECO:0000313" key="2">
    <source>
        <dbReference type="Proteomes" id="UP000242474"/>
    </source>
</evidence>
<organism evidence="1 2">
    <name type="scientific">Coemansia reversa (strain ATCC 12441 / NRRL 1564)</name>
    <dbReference type="NCBI Taxonomy" id="763665"/>
    <lineage>
        <taxon>Eukaryota</taxon>
        <taxon>Fungi</taxon>
        <taxon>Fungi incertae sedis</taxon>
        <taxon>Zoopagomycota</taxon>
        <taxon>Kickxellomycotina</taxon>
        <taxon>Kickxellomycetes</taxon>
        <taxon>Kickxellales</taxon>
        <taxon>Kickxellaceae</taxon>
        <taxon>Coemansia</taxon>
    </lineage>
</organism>
<name>A0A2G5B0B9_COERN</name>
<dbReference type="OrthoDB" id="5590456at2759"/>
<gene>
    <name evidence="1" type="ORF">COEREDRAFT_12787</name>
</gene>
<dbReference type="EMBL" id="KZ303795">
    <property type="protein sequence ID" value="PIA12471.1"/>
    <property type="molecule type" value="Genomic_DNA"/>
</dbReference>